<reference evidence="1 2" key="1">
    <citation type="journal article" date="2011" name="Stand. Genomic Sci.">
        <title>Complete genome sequence of Haliscomenobacter hydrossis type strain (O).</title>
        <authorList>
            <consortium name="US DOE Joint Genome Institute (JGI-PGF)"/>
            <person name="Daligault H."/>
            <person name="Lapidus A."/>
            <person name="Zeytun A."/>
            <person name="Nolan M."/>
            <person name="Lucas S."/>
            <person name="Del Rio T.G."/>
            <person name="Tice H."/>
            <person name="Cheng J.F."/>
            <person name="Tapia R."/>
            <person name="Han C."/>
            <person name="Goodwin L."/>
            <person name="Pitluck S."/>
            <person name="Liolios K."/>
            <person name="Pagani I."/>
            <person name="Ivanova N."/>
            <person name="Huntemann M."/>
            <person name="Mavromatis K."/>
            <person name="Mikhailova N."/>
            <person name="Pati A."/>
            <person name="Chen A."/>
            <person name="Palaniappan K."/>
            <person name="Land M."/>
            <person name="Hauser L."/>
            <person name="Brambilla E.M."/>
            <person name="Rohde M."/>
            <person name="Verbarg S."/>
            <person name="Goker M."/>
            <person name="Bristow J."/>
            <person name="Eisen J.A."/>
            <person name="Markowitz V."/>
            <person name="Hugenholtz P."/>
            <person name="Kyrpides N.C."/>
            <person name="Klenk H.P."/>
            <person name="Woyke T."/>
        </authorList>
    </citation>
    <scope>NUCLEOTIDE SEQUENCE [LARGE SCALE GENOMIC DNA]</scope>
    <source>
        <strain evidence="2">ATCC 27775 / DSM 1100 / LMG 10767 / O</strain>
    </source>
</reference>
<dbReference type="EMBL" id="CP002691">
    <property type="protein sequence ID" value="AEE48589.1"/>
    <property type="molecule type" value="Genomic_DNA"/>
</dbReference>
<dbReference type="RefSeq" id="WP_013763153.1">
    <property type="nucleotide sequence ID" value="NC_015510.1"/>
</dbReference>
<evidence type="ECO:0000313" key="2">
    <source>
        <dbReference type="Proteomes" id="UP000008461"/>
    </source>
</evidence>
<protein>
    <submittedName>
        <fullName evidence="1">Uncharacterized protein</fullName>
    </submittedName>
</protein>
<accession>F4L1P5</accession>
<evidence type="ECO:0000313" key="1">
    <source>
        <dbReference type="EMBL" id="AEE48589.1"/>
    </source>
</evidence>
<gene>
    <name evidence="1" type="ordered locus">Halhy_0681</name>
</gene>
<reference key="2">
    <citation type="submission" date="2011-04" db="EMBL/GenBank/DDBJ databases">
        <title>Complete sequence of chromosome of Haliscomenobacter hydrossis DSM 1100.</title>
        <authorList>
            <consortium name="US DOE Joint Genome Institute (JGI-PGF)"/>
            <person name="Lucas S."/>
            <person name="Han J."/>
            <person name="Lapidus A."/>
            <person name="Bruce D."/>
            <person name="Goodwin L."/>
            <person name="Pitluck S."/>
            <person name="Peters L."/>
            <person name="Kyrpides N."/>
            <person name="Mavromatis K."/>
            <person name="Ivanova N."/>
            <person name="Ovchinnikova G."/>
            <person name="Pagani I."/>
            <person name="Daligault H."/>
            <person name="Detter J.C."/>
            <person name="Han C."/>
            <person name="Land M."/>
            <person name="Hauser L."/>
            <person name="Markowitz V."/>
            <person name="Cheng J.-F."/>
            <person name="Hugenholtz P."/>
            <person name="Woyke T."/>
            <person name="Wu D."/>
            <person name="Verbarg S."/>
            <person name="Frueling A."/>
            <person name="Brambilla E."/>
            <person name="Klenk H.-P."/>
            <person name="Eisen J.A."/>
        </authorList>
    </citation>
    <scope>NUCLEOTIDE SEQUENCE</scope>
    <source>
        <strain>DSM 1100</strain>
    </source>
</reference>
<dbReference type="KEGG" id="hhy:Halhy_0681"/>
<proteinExistence type="predicted"/>
<name>F4L1P5_HALH1</name>
<organism evidence="1 2">
    <name type="scientific">Haliscomenobacter hydrossis (strain ATCC 27775 / DSM 1100 / LMG 10767 / O)</name>
    <dbReference type="NCBI Taxonomy" id="760192"/>
    <lineage>
        <taxon>Bacteria</taxon>
        <taxon>Pseudomonadati</taxon>
        <taxon>Bacteroidota</taxon>
        <taxon>Saprospiria</taxon>
        <taxon>Saprospirales</taxon>
        <taxon>Haliscomenobacteraceae</taxon>
        <taxon>Haliscomenobacter</taxon>
    </lineage>
</organism>
<keyword evidence="2" id="KW-1185">Reference proteome</keyword>
<sequence>MTLRTKTVEAAPRNFSLELQQTFAEVVLGRPTAKCQHLGICKIENACTNNFLDYTQATAENRLYGLASLKDNDYFELAFPRSSLSQAVFEKHFGSGYFQLEEGFMAGPELMGRPIYLPKGRYQVKISENIVSVRFAL</sequence>
<dbReference type="AlphaFoldDB" id="F4L1P5"/>
<dbReference type="Proteomes" id="UP000008461">
    <property type="component" value="Chromosome"/>
</dbReference>
<dbReference type="HOGENOM" id="CLU_1862375_0_0_10"/>